<evidence type="ECO:0000313" key="2">
    <source>
        <dbReference type="EMBL" id="ACA57642.1"/>
    </source>
</evidence>
<sequence length="586" mass="57088">MLHVDTAGLQSVAAGLGSAASALAGLAAQPLVHPPLATDAVSMSAAARLSGHGAVVASRALDGAAVLEAGAQAITQAALGYAAMDEANRAVVSLQGSPGAPTPTLVSAVTADVVAPEVPIAAPAAQPAETTAAMIEAGRPAAGDGFVSGCAALSKGFREGAVSARSAAIAVSEHLSGQAGPRISAALNRYADWAQEMAGYAEAVGQHAGDHKSRFGEVKHATPTTSEFTHRHRELQNAIQLNSSFPSPGSAAAVSQAHANLVQLTNRTHVVAAGYHTSEIPAAPSGPPPPVSPIVEPGGGQGDTTTPVPTTQSEQEPNPTESGPDNEGHDERDVDADSDDLDELGVDGELAADPLGAGGAGSLPGMASAVPAMLTGALGAGVGMAGQIPQKLGQQLQGLAQEATQGMTGLASGLTGAEGVDIDSEGLDGALGGFGAGSGGGGGLTEPAGAGGVGDVAPAGSAPSGMGLPTASASPRLTGAGGVSGAAVPAVAGSAGVPPMFMPPMGAGMGAGGGAATRNVKEPDKSIEMPSRPNSEPVKGQGRGSVRHTAVADVGAAKDNETKRTVIVRSRSRQVDPDNNKKGDGQ</sequence>
<feature type="region of interest" description="Disordered" evidence="1">
    <location>
        <begin position="278"/>
        <end position="344"/>
    </location>
</feature>
<dbReference type="EMBL" id="EU271968">
    <property type="protein sequence ID" value="ACA57642.1"/>
    <property type="molecule type" value="Genomic_DNA"/>
</dbReference>
<dbReference type="KEGG" id="mli:MULP_098"/>
<feature type="compositionally biased region" description="Polar residues" evidence="1">
    <location>
        <begin position="303"/>
        <end position="323"/>
    </location>
</feature>
<name>B6CM05_MYCL1</name>
<accession>B6CM05</accession>
<keyword evidence="2" id="KW-0614">Plasmid</keyword>
<dbReference type="Gene3D" id="1.20.1260.20">
    <property type="entry name" value="PPE superfamily"/>
    <property type="match status" value="1"/>
</dbReference>
<gene>
    <name evidence="2" type="ordered locus">MULP_098</name>
</gene>
<feature type="compositionally biased region" description="Acidic residues" evidence="1">
    <location>
        <begin position="333"/>
        <end position="344"/>
    </location>
</feature>
<organism evidence="2 3">
    <name type="scientific">Mycobacterium liflandii (strain 128FXT)</name>
    <dbReference type="NCBI Taxonomy" id="459424"/>
    <lineage>
        <taxon>Bacteria</taxon>
        <taxon>Bacillati</taxon>
        <taxon>Actinomycetota</taxon>
        <taxon>Actinomycetes</taxon>
        <taxon>Mycobacteriales</taxon>
        <taxon>Mycobacteriaceae</taxon>
        <taxon>Mycobacterium</taxon>
        <taxon>Mycobacterium ulcerans group</taxon>
    </lineage>
</organism>
<protein>
    <recommendedName>
        <fullName evidence="4">PPE family protein</fullName>
    </recommendedName>
</protein>
<keyword evidence="3" id="KW-1185">Reference proteome</keyword>
<dbReference type="Proteomes" id="UP000011157">
    <property type="component" value="Plasmid pMUM002"/>
</dbReference>
<feature type="compositionally biased region" description="Basic and acidic residues" evidence="1">
    <location>
        <begin position="573"/>
        <end position="586"/>
    </location>
</feature>
<reference evidence="3" key="2">
    <citation type="journal article" date="2013" name="J. Bacteriol.">
        <title>Complete Genome Sequence of the Frog Pathogen Mycobacterium ulcerans Ecovar Liflandii.</title>
        <authorList>
            <person name="Tobias N.J."/>
            <person name="Doig K.D."/>
            <person name="Medema M.H."/>
            <person name="Chen H."/>
            <person name="Haring V."/>
            <person name="Moore R."/>
            <person name="Seemann T."/>
            <person name="Stinear T.P."/>
        </authorList>
    </citation>
    <scope>NUCLEOTIDE SEQUENCE</scope>
    <source>
        <strain evidence="3">128FXT</strain>
    </source>
</reference>
<dbReference type="PATRIC" id="fig|459424.11.peg.6048"/>
<geneLocation type="plasmid" evidence="2 3">
    <name>pMUM002</name>
</geneLocation>
<evidence type="ECO:0000313" key="3">
    <source>
        <dbReference type="Proteomes" id="UP000011157"/>
    </source>
</evidence>
<dbReference type="InterPro" id="IPR038332">
    <property type="entry name" value="PPE_sf"/>
</dbReference>
<proteinExistence type="predicted"/>
<reference evidence="2 3" key="1">
    <citation type="journal article" date="2008" name="BMC Genomics">
        <title>Deciphering the genetic basis for polyketide variation among mycobacteria producing mycolactones.</title>
        <authorList>
            <person name="Pidot S.J."/>
            <person name="Hong H."/>
            <person name="Seemann T."/>
            <person name="Porter J.L."/>
            <person name="Yip M.J."/>
            <person name="Men A."/>
            <person name="Johnson M."/>
            <person name="Wilson P."/>
            <person name="Davies J.K."/>
            <person name="Leadlay P.F."/>
            <person name="Stinear T.P."/>
        </authorList>
    </citation>
    <scope>NUCLEOTIDE SEQUENCE [LARGE SCALE GENOMIC DNA]</scope>
    <source>
        <strain evidence="2 3">128FXT</strain>
    </source>
</reference>
<evidence type="ECO:0008006" key="4">
    <source>
        <dbReference type="Google" id="ProtNLM"/>
    </source>
</evidence>
<dbReference type="AlphaFoldDB" id="B6CM05"/>
<dbReference type="HOGENOM" id="CLU_465265_0_0_11"/>
<evidence type="ECO:0000256" key="1">
    <source>
        <dbReference type="SAM" id="MobiDB-lite"/>
    </source>
</evidence>
<feature type="region of interest" description="Disordered" evidence="1">
    <location>
        <begin position="512"/>
        <end position="586"/>
    </location>
</feature>